<evidence type="ECO:0000256" key="1">
    <source>
        <dbReference type="ARBA" id="ARBA00004173"/>
    </source>
</evidence>
<protein>
    <recommendedName>
        <fullName evidence="11">Nondiscriminating glutamyl-tRNA synthetase EARS2, mitochondrial</fullName>
        <ecNumber evidence="3">6.1.1.17</ecNumber>
        <ecNumber evidence="10">6.1.1.24</ecNumber>
    </recommendedName>
    <alternativeName>
        <fullName evidence="13">Glutamate--tRNA(Gln) ligase EARS2, mitochondrial</fullName>
    </alternativeName>
    <alternativeName>
        <fullName evidence="9">Glutamyl-tRNA synthetase</fullName>
    </alternativeName>
    <alternativeName>
        <fullName evidence="12">Mitochondrial glutamyl-tRNA synthetase</fullName>
    </alternativeName>
</protein>
<dbReference type="InterPro" id="IPR033910">
    <property type="entry name" value="GluRS_core"/>
</dbReference>
<evidence type="ECO:0000256" key="14">
    <source>
        <dbReference type="ARBA" id="ARBA00047366"/>
    </source>
</evidence>
<dbReference type="EMBL" id="UZAE01000805">
    <property type="protein sequence ID" value="VDN97733.1"/>
    <property type="molecule type" value="Genomic_DNA"/>
</dbReference>
<dbReference type="SUPFAM" id="SSF48163">
    <property type="entry name" value="An anticodon-binding domain of class I aminoacyl-tRNA synthetases"/>
    <property type="match status" value="1"/>
</dbReference>
<dbReference type="Gene3D" id="1.10.10.350">
    <property type="match status" value="1"/>
</dbReference>
<evidence type="ECO:0000256" key="15">
    <source>
        <dbReference type="ARBA" id="ARBA00047479"/>
    </source>
</evidence>
<feature type="domain" description="Aminoacyl-tRNA synthetase class I anticodon-binding" evidence="19">
    <location>
        <begin position="398"/>
        <end position="533"/>
    </location>
</feature>
<keyword evidence="4 17" id="KW-0436">Ligase</keyword>
<dbReference type="GO" id="GO:0050561">
    <property type="term" value="F:glutamate-tRNA(Gln) ligase activity"/>
    <property type="evidence" value="ECO:0007669"/>
    <property type="project" value="UniProtKB-EC"/>
</dbReference>
<evidence type="ECO:0000256" key="6">
    <source>
        <dbReference type="ARBA" id="ARBA00022840"/>
    </source>
</evidence>
<evidence type="ECO:0000256" key="2">
    <source>
        <dbReference type="ARBA" id="ARBA00007894"/>
    </source>
</evidence>
<keyword evidence="5 17" id="KW-0547">Nucleotide-binding</keyword>
<dbReference type="GO" id="GO:0008270">
    <property type="term" value="F:zinc ion binding"/>
    <property type="evidence" value="ECO:0007669"/>
    <property type="project" value="InterPro"/>
</dbReference>
<dbReference type="InterPro" id="IPR014729">
    <property type="entry name" value="Rossmann-like_a/b/a_fold"/>
</dbReference>
<keyword evidence="6 17" id="KW-0067">ATP-binding</keyword>
<dbReference type="SUPFAM" id="SSF52374">
    <property type="entry name" value="Nucleotidylyl transferase"/>
    <property type="match status" value="1"/>
</dbReference>
<gene>
    <name evidence="20" type="ORF">HNAJ_LOCUS1874</name>
</gene>
<evidence type="ECO:0000256" key="17">
    <source>
        <dbReference type="RuleBase" id="RU363037"/>
    </source>
</evidence>
<evidence type="ECO:0000256" key="10">
    <source>
        <dbReference type="ARBA" id="ARBA00044054"/>
    </source>
</evidence>
<evidence type="ECO:0000313" key="22">
    <source>
        <dbReference type="WBParaSite" id="HNAJ_0000187501-mRNA-1"/>
    </source>
</evidence>
<evidence type="ECO:0000256" key="13">
    <source>
        <dbReference type="ARBA" id="ARBA00044313"/>
    </source>
</evidence>
<dbReference type="PROSITE" id="PS00178">
    <property type="entry name" value="AA_TRNA_LIGASE_I"/>
    <property type="match status" value="1"/>
</dbReference>
<dbReference type="CDD" id="cd00808">
    <property type="entry name" value="GluRS_core"/>
    <property type="match status" value="1"/>
</dbReference>
<dbReference type="AlphaFoldDB" id="A0A0R3T495"/>
<dbReference type="InterPro" id="IPR020058">
    <property type="entry name" value="Glu/Gln-tRNA-synth_Ib_cat-dom"/>
</dbReference>
<dbReference type="NCBIfam" id="TIGR00464">
    <property type="entry name" value="gltX_bact"/>
    <property type="match status" value="1"/>
</dbReference>
<dbReference type="PANTHER" id="PTHR43311:SF2">
    <property type="entry name" value="GLUTAMATE--TRNA LIGASE, MITOCHONDRIAL-RELATED"/>
    <property type="match status" value="1"/>
</dbReference>
<reference evidence="22" key="1">
    <citation type="submission" date="2017-02" db="UniProtKB">
        <authorList>
            <consortium name="WormBaseParasite"/>
        </authorList>
    </citation>
    <scope>IDENTIFICATION</scope>
</reference>
<dbReference type="Proteomes" id="UP000278807">
    <property type="component" value="Unassembled WGS sequence"/>
</dbReference>
<dbReference type="InterPro" id="IPR004527">
    <property type="entry name" value="Glu-tRNA-ligase_bac/mito"/>
</dbReference>
<evidence type="ECO:0000256" key="5">
    <source>
        <dbReference type="ARBA" id="ARBA00022741"/>
    </source>
</evidence>
<dbReference type="FunFam" id="3.40.50.620:FF:000045">
    <property type="entry name" value="Glutamate--tRNA ligase, mitochondrial"/>
    <property type="match status" value="1"/>
</dbReference>
<dbReference type="InterPro" id="IPR008925">
    <property type="entry name" value="aa_tRNA-synth_I_cd-bd_sf"/>
</dbReference>
<dbReference type="Gene3D" id="3.40.50.620">
    <property type="entry name" value="HUPs"/>
    <property type="match status" value="1"/>
</dbReference>
<dbReference type="GO" id="GO:0004818">
    <property type="term" value="F:glutamate-tRNA ligase activity"/>
    <property type="evidence" value="ECO:0007669"/>
    <property type="project" value="UniProtKB-EC"/>
</dbReference>
<comment type="similarity">
    <text evidence="2">Belongs to the class-I aminoacyl-tRNA synthetase family. Glutamate--tRNA ligase type 1 subfamily.</text>
</comment>
<evidence type="ECO:0000256" key="8">
    <source>
        <dbReference type="ARBA" id="ARBA00023146"/>
    </source>
</evidence>
<comment type="catalytic activity">
    <reaction evidence="14">
        <text>tRNA(Glu) + L-glutamate + ATP = L-glutamyl-tRNA(Glu) + AMP + diphosphate</text>
        <dbReference type="Rhea" id="RHEA:23540"/>
        <dbReference type="Rhea" id="RHEA-COMP:9663"/>
        <dbReference type="Rhea" id="RHEA-COMP:9680"/>
        <dbReference type="ChEBI" id="CHEBI:29985"/>
        <dbReference type="ChEBI" id="CHEBI:30616"/>
        <dbReference type="ChEBI" id="CHEBI:33019"/>
        <dbReference type="ChEBI" id="CHEBI:78442"/>
        <dbReference type="ChEBI" id="CHEBI:78520"/>
        <dbReference type="ChEBI" id="CHEBI:456215"/>
        <dbReference type="EC" id="6.1.1.17"/>
    </reaction>
    <physiologicalReaction direction="left-to-right" evidence="14">
        <dbReference type="Rhea" id="RHEA:23541"/>
    </physiologicalReaction>
</comment>
<evidence type="ECO:0000256" key="11">
    <source>
        <dbReference type="ARBA" id="ARBA00044142"/>
    </source>
</evidence>
<dbReference type="InterPro" id="IPR001412">
    <property type="entry name" value="aa-tRNA-synth_I_CS"/>
</dbReference>
<comment type="subcellular location">
    <subcellularLocation>
        <location evidence="1">Mitochondrion</location>
    </subcellularLocation>
</comment>
<dbReference type="EC" id="6.1.1.17" evidence="3"/>
<dbReference type="GO" id="GO:0000049">
    <property type="term" value="F:tRNA binding"/>
    <property type="evidence" value="ECO:0007669"/>
    <property type="project" value="InterPro"/>
</dbReference>
<proteinExistence type="inferred from homology"/>
<evidence type="ECO:0000256" key="3">
    <source>
        <dbReference type="ARBA" id="ARBA00012835"/>
    </source>
</evidence>
<comment type="catalytic activity">
    <reaction evidence="16">
        <text>tRNA(Gln) + L-glutamate + ATP = L-glutamyl-tRNA(Gln) + AMP + diphosphate</text>
        <dbReference type="Rhea" id="RHEA:64612"/>
        <dbReference type="Rhea" id="RHEA-COMP:9662"/>
        <dbReference type="Rhea" id="RHEA-COMP:9684"/>
        <dbReference type="ChEBI" id="CHEBI:29985"/>
        <dbReference type="ChEBI" id="CHEBI:30616"/>
        <dbReference type="ChEBI" id="CHEBI:33019"/>
        <dbReference type="ChEBI" id="CHEBI:78442"/>
        <dbReference type="ChEBI" id="CHEBI:78520"/>
        <dbReference type="ChEBI" id="CHEBI:456215"/>
    </reaction>
    <physiologicalReaction direction="left-to-right" evidence="16">
        <dbReference type="Rhea" id="RHEA:64613"/>
    </physiologicalReaction>
</comment>
<dbReference type="Pfam" id="PF00749">
    <property type="entry name" value="tRNA-synt_1c"/>
    <property type="match status" value="1"/>
</dbReference>
<evidence type="ECO:0000256" key="16">
    <source>
        <dbReference type="ARBA" id="ARBA00047689"/>
    </source>
</evidence>
<dbReference type="OrthoDB" id="428822at2759"/>
<keyword evidence="21" id="KW-1185">Reference proteome</keyword>
<dbReference type="GO" id="GO:0005739">
    <property type="term" value="C:mitochondrion"/>
    <property type="evidence" value="ECO:0007669"/>
    <property type="project" value="UniProtKB-SubCell"/>
</dbReference>
<dbReference type="WBParaSite" id="HNAJ_0000187501-mRNA-1">
    <property type="protein sequence ID" value="HNAJ_0000187501-mRNA-1"/>
    <property type="gene ID" value="HNAJ_0000187501"/>
</dbReference>
<dbReference type="GO" id="GO:0005524">
    <property type="term" value="F:ATP binding"/>
    <property type="evidence" value="ECO:0007669"/>
    <property type="project" value="UniProtKB-KW"/>
</dbReference>
<dbReference type="Pfam" id="PF19269">
    <property type="entry name" value="Anticodon_2"/>
    <property type="match status" value="1"/>
</dbReference>
<evidence type="ECO:0000313" key="20">
    <source>
        <dbReference type="EMBL" id="VDN97733.1"/>
    </source>
</evidence>
<sequence length="538" mass="60655">MESVFRQIVRYCSTVKRRTRTRFAPSPTGPLHIGGLRTALINYMLARRDGGDFILRIEDTDQSRCSVDAFVGIIKGLKWAGLNPDEGPSFGGKFGPYIQSERSKIYRKYADHLLQSGRAYRCFCSNSRLEILKNEQRRRGETVRYDNRCRHLCEKELQSNLLHNLPYVIRFKLLPGDTVFQDAVYGEISFPNADSEGDPVIVKSDGLPVYHLANVIDDYLMEISHVIRGSEWITSVPKHLQIYAAFDWQPPTFAHLPLLLSSSGRKFSKRDKEQASVALVENLRCDGHLPSALLTWLAATGGLFDFAPSSGNGNSNEREFTGLWRPEKRIMELVPSFDFQSLNRHHAQVDPALLQLCGRAHFDRLINEAASEPTTTHPTITECLRDYLNEFHQADEDCAYLKELLNDERRFIAMLNGLKGRISRISDLTSTSSEISFICHSPNPEIIKSSLSLLDTIGQALSTVASKLECMEQPSEDELKAIFQSSSQLTDLPKAKFLKKLRVCLTGSENGMPLHELILLLSPKEAAKRIKNAVKIIS</sequence>
<comment type="catalytic activity">
    <reaction evidence="15">
        <text>tRNA(Glx) + L-glutamate + ATP = L-glutamyl-tRNA(Glx) + AMP + diphosphate</text>
        <dbReference type="Rhea" id="RHEA:18397"/>
        <dbReference type="Rhea" id="RHEA-COMP:9713"/>
        <dbReference type="Rhea" id="RHEA-COMP:9716"/>
        <dbReference type="ChEBI" id="CHEBI:29985"/>
        <dbReference type="ChEBI" id="CHEBI:30616"/>
        <dbReference type="ChEBI" id="CHEBI:33019"/>
        <dbReference type="ChEBI" id="CHEBI:78442"/>
        <dbReference type="ChEBI" id="CHEBI:78520"/>
        <dbReference type="ChEBI" id="CHEBI:456215"/>
        <dbReference type="EC" id="6.1.1.24"/>
    </reaction>
    <physiologicalReaction direction="left-to-right" evidence="15">
        <dbReference type="Rhea" id="RHEA:18398"/>
    </physiologicalReaction>
</comment>
<dbReference type="STRING" id="102285.A0A0R3T495"/>
<dbReference type="GO" id="GO:0006424">
    <property type="term" value="P:glutamyl-tRNA aminoacylation"/>
    <property type="evidence" value="ECO:0007669"/>
    <property type="project" value="InterPro"/>
</dbReference>
<accession>A0A0R3T495</accession>
<evidence type="ECO:0000313" key="21">
    <source>
        <dbReference type="Proteomes" id="UP000278807"/>
    </source>
</evidence>
<feature type="domain" description="Glutamyl/glutaminyl-tRNA synthetase class Ib catalytic" evidence="18">
    <location>
        <begin position="20"/>
        <end position="301"/>
    </location>
</feature>
<dbReference type="HAMAP" id="MF_00022">
    <property type="entry name" value="Glu_tRNA_synth_type1"/>
    <property type="match status" value="1"/>
</dbReference>
<reference evidence="20 21" key="2">
    <citation type="submission" date="2018-11" db="EMBL/GenBank/DDBJ databases">
        <authorList>
            <consortium name="Pathogen Informatics"/>
        </authorList>
    </citation>
    <scope>NUCLEOTIDE SEQUENCE [LARGE SCALE GENOMIC DNA]</scope>
</reference>
<keyword evidence="7 17" id="KW-0648">Protein biosynthesis</keyword>
<dbReference type="PRINTS" id="PR00987">
    <property type="entry name" value="TRNASYNTHGLU"/>
</dbReference>
<dbReference type="PANTHER" id="PTHR43311">
    <property type="entry name" value="GLUTAMATE--TRNA LIGASE"/>
    <property type="match status" value="1"/>
</dbReference>
<dbReference type="InterPro" id="IPR045462">
    <property type="entry name" value="aa-tRNA-synth_I_cd-bd"/>
</dbReference>
<evidence type="ECO:0000256" key="7">
    <source>
        <dbReference type="ARBA" id="ARBA00022917"/>
    </source>
</evidence>
<evidence type="ECO:0000256" key="12">
    <source>
        <dbReference type="ARBA" id="ARBA00044251"/>
    </source>
</evidence>
<name>A0A0R3T495_RODNA</name>
<evidence type="ECO:0000256" key="9">
    <source>
        <dbReference type="ARBA" id="ARBA00030865"/>
    </source>
</evidence>
<dbReference type="EC" id="6.1.1.24" evidence="10"/>
<keyword evidence="8 17" id="KW-0030">Aminoacyl-tRNA synthetase</keyword>
<organism evidence="22">
    <name type="scientific">Rodentolepis nana</name>
    <name type="common">Dwarf tapeworm</name>
    <name type="synonym">Hymenolepis nana</name>
    <dbReference type="NCBI Taxonomy" id="102285"/>
    <lineage>
        <taxon>Eukaryota</taxon>
        <taxon>Metazoa</taxon>
        <taxon>Spiralia</taxon>
        <taxon>Lophotrochozoa</taxon>
        <taxon>Platyhelminthes</taxon>
        <taxon>Cestoda</taxon>
        <taxon>Eucestoda</taxon>
        <taxon>Cyclophyllidea</taxon>
        <taxon>Hymenolepididae</taxon>
        <taxon>Rodentolepis</taxon>
    </lineage>
</organism>
<evidence type="ECO:0000259" key="18">
    <source>
        <dbReference type="Pfam" id="PF00749"/>
    </source>
</evidence>
<dbReference type="InterPro" id="IPR000924">
    <property type="entry name" value="Glu/Gln-tRNA-synth"/>
</dbReference>
<evidence type="ECO:0000256" key="4">
    <source>
        <dbReference type="ARBA" id="ARBA00022598"/>
    </source>
</evidence>
<dbReference type="InterPro" id="IPR020751">
    <property type="entry name" value="aa-tRNA-synth_I_codon-bd_sub2"/>
</dbReference>
<evidence type="ECO:0000259" key="19">
    <source>
        <dbReference type="Pfam" id="PF19269"/>
    </source>
</evidence>
<dbReference type="InterPro" id="IPR049940">
    <property type="entry name" value="GluQ/Sye"/>
</dbReference>